<dbReference type="Proteomes" id="UP000034228">
    <property type="component" value="Unassembled WGS sequence"/>
</dbReference>
<dbReference type="EMBL" id="LAHO01000009">
    <property type="protein sequence ID" value="KKO45517.1"/>
    <property type="molecule type" value="Genomic_DNA"/>
</dbReference>
<organism evidence="2 3">
    <name type="scientific">Arsukibacterium ikkense</name>
    <dbReference type="NCBI Taxonomy" id="336831"/>
    <lineage>
        <taxon>Bacteria</taxon>
        <taxon>Pseudomonadati</taxon>
        <taxon>Pseudomonadota</taxon>
        <taxon>Gammaproteobacteria</taxon>
        <taxon>Chromatiales</taxon>
        <taxon>Chromatiaceae</taxon>
        <taxon>Arsukibacterium</taxon>
    </lineage>
</organism>
<gene>
    <name evidence="2" type="ORF">WG68_10795</name>
</gene>
<comment type="caution">
    <text evidence="2">The sequence shown here is derived from an EMBL/GenBank/DDBJ whole genome shotgun (WGS) entry which is preliminary data.</text>
</comment>
<proteinExistence type="predicted"/>
<evidence type="ECO:0000313" key="3">
    <source>
        <dbReference type="Proteomes" id="UP000034228"/>
    </source>
</evidence>
<feature type="region of interest" description="Disordered" evidence="1">
    <location>
        <begin position="34"/>
        <end position="66"/>
    </location>
</feature>
<dbReference type="PATRIC" id="fig|336831.14.peg.1042"/>
<dbReference type="RefSeq" id="WP_046557689.1">
    <property type="nucleotide sequence ID" value="NZ_LAHO01000009.1"/>
</dbReference>
<reference evidence="2 3" key="1">
    <citation type="submission" date="2015-03" db="EMBL/GenBank/DDBJ databases">
        <title>Draft genome sequences of two protease-producing strains of Arsukibacterium isolated from two cold and alkaline environments.</title>
        <authorList>
            <person name="Lylloff J.E."/>
            <person name="Skov L.B."/>
            <person name="Jepsen M."/>
            <person name="Hallin P.F."/>
            <person name="Sorensen S.J."/>
            <person name="Stougaard P."/>
            <person name="Glaring M.A."/>
        </authorList>
    </citation>
    <scope>NUCLEOTIDE SEQUENCE [LARGE SCALE GENOMIC DNA]</scope>
    <source>
        <strain evidence="2 3">GCM72</strain>
    </source>
</reference>
<protein>
    <submittedName>
        <fullName evidence="2">Uncharacterized protein</fullName>
    </submittedName>
</protein>
<name>A0A0M2V3T3_9GAMM</name>
<dbReference type="OrthoDB" id="5771901at2"/>
<sequence length="97" mass="10141">MLVNTGTFNSFSSNANSNVSNSAAAAAPLLAETNSRQRSLDAATATATPDVTRPRQQAAEPSSESVRVSSTIGLAASAGQLTREQALEIYRNIARFL</sequence>
<evidence type="ECO:0000313" key="2">
    <source>
        <dbReference type="EMBL" id="KKO45517.1"/>
    </source>
</evidence>
<dbReference type="AlphaFoldDB" id="A0A0M2V3T3"/>
<evidence type="ECO:0000256" key="1">
    <source>
        <dbReference type="SAM" id="MobiDB-lite"/>
    </source>
</evidence>
<keyword evidence="3" id="KW-1185">Reference proteome</keyword>
<accession>A0A0M2V3T3</accession>